<organism evidence="2 4">
    <name type="scientific">Erinaceus europaeus</name>
    <name type="common">Western European hedgehog</name>
    <dbReference type="NCBI Taxonomy" id="9365"/>
    <lineage>
        <taxon>Eukaryota</taxon>
        <taxon>Metazoa</taxon>
        <taxon>Chordata</taxon>
        <taxon>Craniata</taxon>
        <taxon>Vertebrata</taxon>
        <taxon>Euteleostomi</taxon>
        <taxon>Mammalia</taxon>
        <taxon>Eutheria</taxon>
        <taxon>Laurasiatheria</taxon>
        <taxon>Eulipotyphla</taxon>
        <taxon>Erinaceidae</taxon>
        <taxon>Erinaceinae</taxon>
        <taxon>Erinaceus</taxon>
    </lineage>
</organism>
<sequence>MRDFPQAAGGTPPEDAGAARRKDPFPQQRKTKRKKTHRWPAVRDASYTQWAAVPALHSCLRCSPRGPRGARPVGDCKPWISINAFQ</sequence>
<dbReference type="Proteomes" id="UP001652624">
    <property type="component" value="Chromosome 11"/>
</dbReference>
<accession>A0ABM3YAA1</accession>
<dbReference type="GeneID" id="132541411"/>
<proteinExistence type="predicted"/>
<gene>
    <name evidence="3 4" type="primary">LOC132541411</name>
</gene>
<reference evidence="3 4" key="1">
    <citation type="submission" date="2025-05" db="UniProtKB">
        <authorList>
            <consortium name="RefSeq"/>
        </authorList>
    </citation>
    <scope>IDENTIFICATION</scope>
</reference>
<feature type="compositionally biased region" description="Basic residues" evidence="1">
    <location>
        <begin position="29"/>
        <end position="40"/>
    </location>
</feature>
<protein>
    <submittedName>
        <fullName evidence="3 4">Uncharacterized LOC128071544 homolog</fullName>
    </submittedName>
</protein>
<dbReference type="RefSeq" id="XP_060057999.1">
    <property type="nucleotide sequence ID" value="XM_060202016.1"/>
</dbReference>
<evidence type="ECO:0000313" key="3">
    <source>
        <dbReference type="RefSeq" id="XP_060057999.1"/>
    </source>
</evidence>
<dbReference type="RefSeq" id="XP_060058000.1">
    <property type="nucleotide sequence ID" value="XM_060202017.1"/>
</dbReference>
<evidence type="ECO:0000313" key="4">
    <source>
        <dbReference type="RefSeq" id="XP_060058000.1"/>
    </source>
</evidence>
<evidence type="ECO:0000313" key="2">
    <source>
        <dbReference type="Proteomes" id="UP001652624"/>
    </source>
</evidence>
<feature type="region of interest" description="Disordered" evidence="1">
    <location>
        <begin position="1"/>
        <end position="41"/>
    </location>
</feature>
<name>A0ABM3YAA1_ERIEU</name>
<evidence type="ECO:0000256" key="1">
    <source>
        <dbReference type="SAM" id="MobiDB-lite"/>
    </source>
</evidence>
<keyword evidence="2" id="KW-1185">Reference proteome</keyword>